<keyword evidence="3" id="KW-1185">Reference proteome</keyword>
<evidence type="ECO:0000313" key="2">
    <source>
        <dbReference type="EMBL" id="KAK1767805.1"/>
    </source>
</evidence>
<feature type="compositionally biased region" description="Low complexity" evidence="1">
    <location>
        <begin position="322"/>
        <end position="342"/>
    </location>
</feature>
<dbReference type="AlphaFoldDB" id="A0AAJ0FP44"/>
<name>A0AAJ0FP44_9PEZI</name>
<dbReference type="GeneID" id="85309240"/>
<organism evidence="2 3">
    <name type="scientific">Phialemonium atrogriseum</name>
    <dbReference type="NCBI Taxonomy" id="1093897"/>
    <lineage>
        <taxon>Eukaryota</taxon>
        <taxon>Fungi</taxon>
        <taxon>Dikarya</taxon>
        <taxon>Ascomycota</taxon>
        <taxon>Pezizomycotina</taxon>
        <taxon>Sordariomycetes</taxon>
        <taxon>Sordariomycetidae</taxon>
        <taxon>Cephalothecales</taxon>
        <taxon>Cephalothecaceae</taxon>
        <taxon>Phialemonium</taxon>
    </lineage>
</organism>
<accession>A0AAJ0FP44</accession>
<reference evidence="2" key="1">
    <citation type="submission" date="2023-06" db="EMBL/GenBank/DDBJ databases">
        <title>Genome-scale phylogeny and comparative genomics of the fungal order Sordariales.</title>
        <authorList>
            <consortium name="Lawrence Berkeley National Laboratory"/>
            <person name="Hensen N."/>
            <person name="Bonometti L."/>
            <person name="Westerberg I."/>
            <person name="Brannstrom I.O."/>
            <person name="Guillou S."/>
            <person name="Cros-Aarteil S."/>
            <person name="Calhoun S."/>
            <person name="Haridas S."/>
            <person name="Kuo A."/>
            <person name="Mondo S."/>
            <person name="Pangilinan J."/>
            <person name="Riley R."/>
            <person name="Labutti K."/>
            <person name="Andreopoulos B."/>
            <person name="Lipzen A."/>
            <person name="Chen C."/>
            <person name="Yanf M."/>
            <person name="Daum C."/>
            <person name="Ng V."/>
            <person name="Clum A."/>
            <person name="Steindorff A."/>
            <person name="Ohm R."/>
            <person name="Martin F."/>
            <person name="Silar P."/>
            <person name="Natvig D."/>
            <person name="Lalanne C."/>
            <person name="Gautier V."/>
            <person name="Ament-Velasquez S.L."/>
            <person name="Kruys A."/>
            <person name="Hutchinson M.I."/>
            <person name="Powell A.J."/>
            <person name="Barry K."/>
            <person name="Miller A.N."/>
            <person name="Grigoriev I.V."/>
            <person name="Debuchy R."/>
            <person name="Gladieux P."/>
            <person name="Thoren M.H."/>
            <person name="Johannesson H."/>
        </authorList>
    </citation>
    <scope>NUCLEOTIDE SEQUENCE</scope>
    <source>
        <strain evidence="2">8032-3</strain>
    </source>
</reference>
<evidence type="ECO:0000313" key="3">
    <source>
        <dbReference type="Proteomes" id="UP001244011"/>
    </source>
</evidence>
<feature type="compositionally biased region" description="Polar residues" evidence="1">
    <location>
        <begin position="240"/>
        <end position="282"/>
    </location>
</feature>
<proteinExistence type="predicted"/>
<comment type="caution">
    <text evidence="2">The sequence shown here is derived from an EMBL/GenBank/DDBJ whole genome shotgun (WGS) entry which is preliminary data.</text>
</comment>
<dbReference type="EMBL" id="MU839007">
    <property type="protein sequence ID" value="KAK1767805.1"/>
    <property type="molecule type" value="Genomic_DNA"/>
</dbReference>
<evidence type="ECO:0000256" key="1">
    <source>
        <dbReference type="SAM" id="MobiDB-lite"/>
    </source>
</evidence>
<feature type="region of interest" description="Disordered" evidence="1">
    <location>
        <begin position="317"/>
        <end position="391"/>
    </location>
</feature>
<gene>
    <name evidence="2" type="ORF">QBC33DRAFT_514725</name>
</gene>
<feature type="region of interest" description="Disordered" evidence="1">
    <location>
        <begin position="240"/>
        <end position="295"/>
    </location>
</feature>
<dbReference type="Proteomes" id="UP001244011">
    <property type="component" value="Unassembled WGS sequence"/>
</dbReference>
<dbReference type="RefSeq" id="XP_060284018.1">
    <property type="nucleotide sequence ID" value="XM_060426053.1"/>
</dbReference>
<protein>
    <submittedName>
        <fullName evidence="2">Uncharacterized protein</fullName>
    </submittedName>
</protein>
<sequence length="421" mass="46471">MSQVPPFKPPLGNNPTHFDAAMAWTQFLRAQTAVEQEGEIPLVQDFSKQRDRGYARGIRKETNLTAFLGRRGFVLIDHFDGEITSVTAQIHNPTGPEFNPKDPYGSLEYPVMVLAHCSMIHGAATAMGGLCHGNWWMQESNVPILTPVCNCQARQIGQDIHSMPLFSSIYDAIWQTYAAQDLMDDYWRLKTLEQQYGELFTRITSLALNDPGNHGLADLAWYQQLLAEIRQLLGISLPNQPSIQAPPNRPTIQVPPNQPSIQAPPNQPTVQAPPNQPTIQVPPNQPTIYVPPNHAGPSYSHAGLSYSQVVSGLNPAANAFTSRGPPGLSRPPGFSGPPRFSGQPEFSGPPRFGESAVHPDQADHPDSLGLRDPAPRDRGLPRGSWITVTREHPRALQEKMYLMGKRQTLQAEMQGRQGDTR</sequence>